<organism evidence="4 5">
    <name type="scientific">Sphaerosporella brunnea</name>
    <dbReference type="NCBI Taxonomy" id="1250544"/>
    <lineage>
        <taxon>Eukaryota</taxon>
        <taxon>Fungi</taxon>
        <taxon>Dikarya</taxon>
        <taxon>Ascomycota</taxon>
        <taxon>Pezizomycotina</taxon>
        <taxon>Pezizomycetes</taxon>
        <taxon>Pezizales</taxon>
        <taxon>Pyronemataceae</taxon>
        <taxon>Sphaerosporella</taxon>
    </lineage>
</organism>
<name>A0A5J5F7U1_9PEZI</name>
<dbReference type="PANTHER" id="PTHR46118">
    <property type="entry name" value="PROTEIN ABHD11"/>
    <property type="match status" value="1"/>
</dbReference>
<reference evidence="4 5" key="1">
    <citation type="submission" date="2019-09" db="EMBL/GenBank/DDBJ databases">
        <title>Draft genome of the ectomycorrhizal ascomycete Sphaerosporella brunnea.</title>
        <authorList>
            <consortium name="DOE Joint Genome Institute"/>
            <person name="Benucci G.M."/>
            <person name="Marozzi G."/>
            <person name="Antonielli L."/>
            <person name="Sanchez S."/>
            <person name="Marco P."/>
            <person name="Wang X."/>
            <person name="Falini L.B."/>
            <person name="Barry K."/>
            <person name="Haridas S."/>
            <person name="Lipzen A."/>
            <person name="Labutti K."/>
            <person name="Grigoriev I.V."/>
            <person name="Murat C."/>
            <person name="Martin F."/>
            <person name="Albertini E."/>
            <person name="Donnini D."/>
            <person name="Bonito G."/>
        </authorList>
    </citation>
    <scope>NUCLEOTIDE SEQUENCE [LARGE SCALE GENOMIC DNA]</scope>
    <source>
        <strain evidence="4 5">Sb_GMNB300</strain>
    </source>
</reference>
<proteinExistence type="inferred from homology"/>
<comment type="similarity">
    <text evidence="1">Belongs to the AB hydrolase superfamily.</text>
</comment>
<dbReference type="OrthoDB" id="8119704at2759"/>
<dbReference type="Pfam" id="PF00561">
    <property type="entry name" value="Abhydrolase_1"/>
    <property type="match status" value="1"/>
</dbReference>
<dbReference type="FunCoup" id="A0A5J5F7U1">
    <property type="interactions" value="508"/>
</dbReference>
<dbReference type="SUPFAM" id="SSF53474">
    <property type="entry name" value="alpha/beta-Hydrolases"/>
    <property type="match status" value="1"/>
</dbReference>
<keyword evidence="2" id="KW-0378">Hydrolase</keyword>
<evidence type="ECO:0000256" key="2">
    <source>
        <dbReference type="ARBA" id="ARBA00022801"/>
    </source>
</evidence>
<comment type="caution">
    <text evidence="4">The sequence shown here is derived from an EMBL/GenBank/DDBJ whole genome shotgun (WGS) entry which is preliminary data.</text>
</comment>
<evidence type="ECO:0000256" key="1">
    <source>
        <dbReference type="ARBA" id="ARBA00008645"/>
    </source>
</evidence>
<keyword evidence="5" id="KW-1185">Reference proteome</keyword>
<evidence type="ECO:0000313" key="4">
    <source>
        <dbReference type="EMBL" id="KAA8912849.1"/>
    </source>
</evidence>
<evidence type="ECO:0000259" key="3">
    <source>
        <dbReference type="Pfam" id="PF00561"/>
    </source>
</evidence>
<dbReference type="Proteomes" id="UP000326924">
    <property type="component" value="Unassembled WGS sequence"/>
</dbReference>
<protein>
    <submittedName>
        <fullName evidence="4">Prolyl oligopeptidase-like protein</fullName>
    </submittedName>
</protein>
<dbReference type="GO" id="GO:0005739">
    <property type="term" value="C:mitochondrion"/>
    <property type="evidence" value="ECO:0007669"/>
    <property type="project" value="TreeGrafter"/>
</dbReference>
<dbReference type="InterPro" id="IPR029058">
    <property type="entry name" value="AB_hydrolase_fold"/>
</dbReference>
<dbReference type="PRINTS" id="PR00111">
    <property type="entry name" value="ABHYDROLASE"/>
</dbReference>
<dbReference type="AlphaFoldDB" id="A0A5J5F7U1"/>
<dbReference type="InterPro" id="IPR000073">
    <property type="entry name" value="AB_hydrolase_1"/>
</dbReference>
<sequence>MPPLLFRPSLRSAALSISKLGAVRAYSSAIETVPLAFTRHDPPADSSKPAAPLGPLVILHGLFGSKQNNRSLSKAFAQRLNTPVYAVDLRNHGESPHIKHHDYEAMAADVEAFIGAHELPPSTVLMGHSMGAKAAMAVALRQPDLISRVIAVDNAPIEATLASGFGSYMRAMKHIESAKVKKQSQADEILAQYEKDIAVRQFLLTNATKVKGEEHIQWRIPVSILQSALDRMGSFPYHPDKIRCVKPALFVRGTRSHYVPDEVIPIIGQFFPRFTLKDIEAGHWVMAEKPAEFIDIVVEWLHSEQE</sequence>
<dbReference type="EMBL" id="VXIS01000019">
    <property type="protein sequence ID" value="KAA8912849.1"/>
    <property type="molecule type" value="Genomic_DNA"/>
</dbReference>
<dbReference type="GO" id="GO:0052689">
    <property type="term" value="F:carboxylic ester hydrolase activity"/>
    <property type="evidence" value="ECO:0007669"/>
    <property type="project" value="TreeGrafter"/>
</dbReference>
<gene>
    <name evidence="4" type="ORF">FN846DRAFT_991842</name>
</gene>
<dbReference type="InParanoid" id="A0A5J5F7U1"/>
<dbReference type="PANTHER" id="PTHR46118:SF4">
    <property type="entry name" value="PROTEIN ABHD11"/>
    <property type="match status" value="1"/>
</dbReference>
<evidence type="ECO:0000313" key="5">
    <source>
        <dbReference type="Proteomes" id="UP000326924"/>
    </source>
</evidence>
<dbReference type="Gene3D" id="3.40.50.1820">
    <property type="entry name" value="alpha/beta hydrolase"/>
    <property type="match status" value="1"/>
</dbReference>
<feature type="domain" description="AB hydrolase-1" evidence="3">
    <location>
        <begin position="55"/>
        <end position="290"/>
    </location>
</feature>
<accession>A0A5J5F7U1</accession>
<dbReference type="FunFam" id="3.40.50.1820:FF:000039">
    <property type="entry name" value="Esterase ybfF"/>
    <property type="match status" value="1"/>
</dbReference>